<evidence type="ECO:0000256" key="1">
    <source>
        <dbReference type="SAM" id="MobiDB-lite"/>
    </source>
</evidence>
<name>A0A9Q1CQ27_HOLLE</name>
<dbReference type="Proteomes" id="UP001152320">
    <property type="component" value="Chromosome 1"/>
</dbReference>
<keyword evidence="4" id="KW-1185">Reference proteome</keyword>
<feature type="region of interest" description="Disordered" evidence="1">
    <location>
        <begin position="1"/>
        <end position="35"/>
    </location>
</feature>
<dbReference type="EMBL" id="JAIZAY010000011">
    <property type="protein sequence ID" value="KAJ8033256.1"/>
    <property type="molecule type" value="Genomic_DNA"/>
</dbReference>
<evidence type="ECO:0000313" key="3">
    <source>
        <dbReference type="EMBL" id="KAJ8049000.1"/>
    </source>
</evidence>
<reference evidence="3" key="1">
    <citation type="submission" date="2021-10" db="EMBL/GenBank/DDBJ databases">
        <title>Tropical sea cucumber genome reveals ecological adaptation and Cuvierian tubules defense mechanism.</title>
        <authorList>
            <person name="Chen T."/>
        </authorList>
    </citation>
    <scope>NUCLEOTIDE SEQUENCE</scope>
    <source>
        <strain evidence="3">Nanhai2018</strain>
        <tissue evidence="3">Muscle</tissue>
    </source>
</reference>
<feature type="compositionally biased region" description="Basic residues" evidence="1">
    <location>
        <begin position="176"/>
        <end position="188"/>
    </location>
</feature>
<proteinExistence type="predicted"/>
<dbReference type="AlphaFoldDB" id="A0A9Q1CQ27"/>
<evidence type="ECO:0000313" key="2">
    <source>
        <dbReference type="EMBL" id="KAJ8033256.1"/>
    </source>
</evidence>
<dbReference type="OrthoDB" id="10143739at2759"/>
<evidence type="ECO:0000313" key="4">
    <source>
        <dbReference type="Proteomes" id="UP001152320"/>
    </source>
</evidence>
<gene>
    <name evidence="3" type="ORF">HOLleu_01535</name>
    <name evidence="2" type="ORF">HOLleu_23435</name>
</gene>
<organism evidence="3 4">
    <name type="scientific">Holothuria leucospilota</name>
    <name type="common">Black long sea cucumber</name>
    <name type="synonym">Mertensiothuria leucospilota</name>
    <dbReference type="NCBI Taxonomy" id="206669"/>
    <lineage>
        <taxon>Eukaryota</taxon>
        <taxon>Metazoa</taxon>
        <taxon>Echinodermata</taxon>
        <taxon>Eleutherozoa</taxon>
        <taxon>Echinozoa</taxon>
        <taxon>Holothuroidea</taxon>
        <taxon>Aspidochirotacea</taxon>
        <taxon>Aspidochirotida</taxon>
        <taxon>Holothuriidae</taxon>
        <taxon>Holothuria</taxon>
    </lineage>
</organism>
<sequence>MDLIPEIPASPTNSTDSEEEKITCGQRTPPPRKDKILLKEEVYQKVRQHADTLGQLQAATIALTEEIKSLDVHLEKRTIPQHLRVYRNPPRLPKSLNCSQDFSDSWDSAVLRAGRGLCRVWREELSRQAKRQKQRFLEKEERARTDLESTEEGEPAKKLLEKLLHSSARKEEDRLRHKKAPRKHPYRR</sequence>
<feature type="compositionally biased region" description="Basic and acidic residues" evidence="1">
    <location>
        <begin position="135"/>
        <end position="147"/>
    </location>
</feature>
<protein>
    <submittedName>
        <fullName evidence="3">Uncharacterized protein</fullName>
    </submittedName>
</protein>
<dbReference type="EMBL" id="JAIZAY010000001">
    <property type="protein sequence ID" value="KAJ8049000.1"/>
    <property type="molecule type" value="Genomic_DNA"/>
</dbReference>
<dbReference type="Proteomes" id="UP001152320">
    <property type="component" value="Chromosome 11"/>
</dbReference>
<comment type="caution">
    <text evidence="3">The sequence shown here is derived from an EMBL/GenBank/DDBJ whole genome shotgun (WGS) entry which is preliminary data.</text>
</comment>
<accession>A0A9Q1CQ27</accession>
<feature type="region of interest" description="Disordered" evidence="1">
    <location>
        <begin position="132"/>
        <end position="188"/>
    </location>
</feature>
<feature type="compositionally biased region" description="Basic and acidic residues" evidence="1">
    <location>
        <begin position="154"/>
        <end position="175"/>
    </location>
</feature>